<dbReference type="InterPro" id="IPR007527">
    <property type="entry name" value="Znf_SWIM"/>
</dbReference>
<name>A0A2P5YJL6_GOSBA</name>
<evidence type="ECO:0000313" key="7">
    <source>
        <dbReference type="Proteomes" id="UP000239757"/>
    </source>
</evidence>
<feature type="domain" description="SWIM-type" evidence="5">
    <location>
        <begin position="74"/>
        <end position="106"/>
    </location>
</feature>
<sequence length="180" mass="20920">MTRLESDMEGYQEWVSNKSTRWRQGTCLSKMSGMQWLQIIGWRSMNVEVYSRCNETFCVTETISCRPSIPLRSYGVDLRNRRCDCRRFQTFHYPCAHVVAACAKVSFNEVPPTTFELVPNKGLHRNPKGRPQSFRIRNEIEIREKSDGKLCGVCRLAGHNRSKCPLQNYHIGQSLRSDRN</sequence>
<organism evidence="6 7">
    <name type="scientific">Gossypium barbadense</name>
    <name type="common">Sea Island cotton</name>
    <name type="synonym">Hibiscus barbadensis</name>
    <dbReference type="NCBI Taxonomy" id="3634"/>
    <lineage>
        <taxon>Eukaryota</taxon>
        <taxon>Viridiplantae</taxon>
        <taxon>Streptophyta</taxon>
        <taxon>Embryophyta</taxon>
        <taxon>Tracheophyta</taxon>
        <taxon>Spermatophyta</taxon>
        <taxon>Magnoliopsida</taxon>
        <taxon>eudicotyledons</taxon>
        <taxon>Gunneridae</taxon>
        <taxon>Pentapetalae</taxon>
        <taxon>rosids</taxon>
        <taxon>malvids</taxon>
        <taxon>Malvales</taxon>
        <taxon>Malvaceae</taxon>
        <taxon>Malvoideae</taxon>
        <taxon>Gossypium</taxon>
    </lineage>
</organism>
<evidence type="ECO:0000256" key="2">
    <source>
        <dbReference type="ARBA" id="ARBA00022771"/>
    </source>
</evidence>
<dbReference type="Pfam" id="PF04434">
    <property type="entry name" value="SWIM"/>
    <property type="match status" value="1"/>
</dbReference>
<protein>
    <recommendedName>
        <fullName evidence="5">SWIM-type domain-containing protein</fullName>
    </recommendedName>
</protein>
<dbReference type="InterPro" id="IPR006564">
    <property type="entry name" value="Znf_PMZ"/>
</dbReference>
<dbReference type="GO" id="GO:0008270">
    <property type="term" value="F:zinc ion binding"/>
    <property type="evidence" value="ECO:0007669"/>
    <property type="project" value="UniProtKB-KW"/>
</dbReference>
<gene>
    <name evidence="6" type="ORF">GOBAR_AA04798</name>
</gene>
<keyword evidence="2 4" id="KW-0863">Zinc-finger</keyword>
<dbReference type="OrthoDB" id="1432732at2759"/>
<dbReference type="AlphaFoldDB" id="A0A2P5YJL6"/>
<evidence type="ECO:0000259" key="5">
    <source>
        <dbReference type="PROSITE" id="PS50966"/>
    </source>
</evidence>
<dbReference type="SMART" id="SM00575">
    <property type="entry name" value="ZnF_PMZ"/>
    <property type="match status" value="1"/>
</dbReference>
<proteinExistence type="predicted"/>
<keyword evidence="3" id="KW-0862">Zinc</keyword>
<dbReference type="PROSITE" id="PS50966">
    <property type="entry name" value="ZF_SWIM"/>
    <property type="match status" value="1"/>
</dbReference>
<accession>A0A2P5YJL6</accession>
<evidence type="ECO:0000256" key="1">
    <source>
        <dbReference type="ARBA" id="ARBA00022723"/>
    </source>
</evidence>
<evidence type="ECO:0000256" key="3">
    <source>
        <dbReference type="ARBA" id="ARBA00022833"/>
    </source>
</evidence>
<evidence type="ECO:0000256" key="4">
    <source>
        <dbReference type="PROSITE-ProRule" id="PRU00325"/>
    </source>
</evidence>
<keyword evidence="1" id="KW-0479">Metal-binding</keyword>
<evidence type="ECO:0000313" key="6">
    <source>
        <dbReference type="EMBL" id="PPS15782.1"/>
    </source>
</evidence>
<dbReference type="Proteomes" id="UP000239757">
    <property type="component" value="Unassembled WGS sequence"/>
</dbReference>
<reference evidence="6 7" key="1">
    <citation type="submission" date="2015-01" db="EMBL/GenBank/DDBJ databases">
        <title>Genome of allotetraploid Gossypium barbadense reveals genomic plasticity and fiber elongation in cotton evolution.</title>
        <authorList>
            <person name="Chen X."/>
            <person name="Liu X."/>
            <person name="Zhao B."/>
            <person name="Zheng H."/>
            <person name="Hu Y."/>
            <person name="Lu G."/>
            <person name="Yang C."/>
            <person name="Chen J."/>
            <person name="Shan C."/>
            <person name="Zhang L."/>
            <person name="Zhou Y."/>
            <person name="Wang L."/>
            <person name="Guo W."/>
            <person name="Bai Y."/>
            <person name="Ruan J."/>
            <person name="Shangguan X."/>
            <person name="Mao Y."/>
            <person name="Jiang J."/>
            <person name="Zhu Y."/>
            <person name="Lei J."/>
            <person name="Kang H."/>
            <person name="Chen S."/>
            <person name="He X."/>
            <person name="Wang R."/>
            <person name="Wang Y."/>
            <person name="Chen J."/>
            <person name="Wang L."/>
            <person name="Yu S."/>
            <person name="Wang B."/>
            <person name="Wei J."/>
            <person name="Song S."/>
            <person name="Lu X."/>
            <person name="Gao Z."/>
            <person name="Gu W."/>
            <person name="Deng X."/>
            <person name="Ma D."/>
            <person name="Wang S."/>
            <person name="Liang W."/>
            <person name="Fang L."/>
            <person name="Cai C."/>
            <person name="Zhu X."/>
            <person name="Zhou B."/>
            <person name="Zhang Y."/>
            <person name="Chen Z."/>
            <person name="Xu S."/>
            <person name="Zhu R."/>
            <person name="Wang S."/>
            <person name="Zhang T."/>
            <person name="Zhao G."/>
        </authorList>
    </citation>
    <scope>NUCLEOTIDE SEQUENCE [LARGE SCALE GENOMIC DNA]</scope>
    <source>
        <strain evidence="7">cv. Xinhai21</strain>
        <tissue evidence="6">Leaf</tissue>
    </source>
</reference>
<dbReference type="EMBL" id="KZ663105">
    <property type="protein sequence ID" value="PPS15782.1"/>
    <property type="molecule type" value="Genomic_DNA"/>
</dbReference>